<feature type="compositionally biased region" description="Basic and acidic residues" evidence="1">
    <location>
        <begin position="469"/>
        <end position="507"/>
    </location>
</feature>
<organism evidence="2 3">
    <name type="scientific">Cerrena zonata</name>
    <dbReference type="NCBI Taxonomy" id="2478898"/>
    <lineage>
        <taxon>Eukaryota</taxon>
        <taxon>Fungi</taxon>
        <taxon>Dikarya</taxon>
        <taxon>Basidiomycota</taxon>
        <taxon>Agaricomycotina</taxon>
        <taxon>Agaricomycetes</taxon>
        <taxon>Polyporales</taxon>
        <taxon>Cerrenaceae</taxon>
        <taxon>Cerrena</taxon>
    </lineage>
</organism>
<feature type="compositionally biased region" description="Pro residues" evidence="1">
    <location>
        <begin position="163"/>
        <end position="191"/>
    </location>
</feature>
<evidence type="ECO:0000256" key="1">
    <source>
        <dbReference type="SAM" id="MobiDB-lite"/>
    </source>
</evidence>
<feature type="region of interest" description="Disordered" evidence="1">
    <location>
        <begin position="154"/>
        <end position="234"/>
    </location>
</feature>
<dbReference type="AlphaFoldDB" id="A0AAW0GQV3"/>
<evidence type="ECO:0000313" key="3">
    <source>
        <dbReference type="Proteomes" id="UP001385951"/>
    </source>
</evidence>
<feature type="compositionally biased region" description="Polar residues" evidence="1">
    <location>
        <begin position="318"/>
        <end position="329"/>
    </location>
</feature>
<protein>
    <submittedName>
        <fullName evidence="2">Uncharacterized protein</fullName>
    </submittedName>
</protein>
<sequence>MVIATRWLVIQEPWPGDTNRMAPRGQDKWCNLVGAWLSHMLQGATEVSRIYTRDSRNDIIVRLKKEIDVENLIGAHRWKRFCCILPPAFQSMESYVFEFDRKRLGDPATRQWTEHVGLEHFDGDVSRINLMKPYPPPSWDRPTNKDLKDLATRRMAPLRARTPTPPPRSPTPRPPSPCTPAPIASPPPPNLPEMDAFVPYEQHPHMSAIDPSDPLGETEEPNEIKTDPPDELEAPSFKLVSKLDPYEQEELAAQALLQEPIVNTPDVQMNIEVKPEPEEAPADDPEVTRQLQEAFQAYLASQAQPPATEEIPIEAQQPERQTQSMSRTPQVPAETMAAISALRSATIPSREISRQPTWTPDPQHVGPVKKERSSPPISDRRGGLAERPPFIKPEPQDIGIPPAQSPSGSDLYSVTPQANSNLTSIQDTQQGHPYMKQEPGDRDSGALNPSGGSVKAEPIEAQIPSHQNLIRDPRLIKTQDPRLRLREAAAAKRAREEEEAAQKRIRR</sequence>
<gene>
    <name evidence="2" type="ORF">QCA50_000246</name>
</gene>
<dbReference type="EMBL" id="JASBNA010000001">
    <property type="protein sequence ID" value="KAK7695610.1"/>
    <property type="molecule type" value="Genomic_DNA"/>
</dbReference>
<proteinExistence type="predicted"/>
<keyword evidence="3" id="KW-1185">Reference proteome</keyword>
<accession>A0AAW0GQV3</accession>
<feature type="region of interest" description="Disordered" evidence="1">
    <location>
        <begin position="301"/>
        <end position="507"/>
    </location>
</feature>
<evidence type="ECO:0000313" key="2">
    <source>
        <dbReference type="EMBL" id="KAK7695610.1"/>
    </source>
</evidence>
<feature type="compositionally biased region" description="Basic and acidic residues" evidence="1">
    <location>
        <begin position="368"/>
        <end position="384"/>
    </location>
</feature>
<feature type="compositionally biased region" description="Polar residues" evidence="1">
    <location>
        <begin position="405"/>
        <end position="431"/>
    </location>
</feature>
<name>A0AAW0GQV3_9APHY</name>
<dbReference type="Proteomes" id="UP001385951">
    <property type="component" value="Unassembled WGS sequence"/>
</dbReference>
<reference evidence="2 3" key="1">
    <citation type="submission" date="2022-09" db="EMBL/GenBank/DDBJ databases">
        <authorList>
            <person name="Palmer J.M."/>
        </authorList>
    </citation>
    <scope>NUCLEOTIDE SEQUENCE [LARGE SCALE GENOMIC DNA]</scope>
    <source>
        <strain evidence="2 3">DSM 7382</strain>
    </source>
</reference>
<comment type="caution">
    <text evidence="2">The sequence shown here is derived from an EMBL/GenBank/DDBJ whole genome shotgun (WGS) entry which is preliminary data.</text>
</comment>